<dbReference type="InterPro" id="IPR016047">
    <property type="entry name" value="M23ase_b-sheet_dom"/>
</dbReference>
<dbReference type="InterPro" id="IPR011055">
    <property type="entry name" value="Dup_hybrid_motif"/>
</dbReference>
<feature type="domain" description="M23ase beta-sheet core" evidence="2">
    <location>
        <begin position="296"/>
        <end position="382"/>
    </location>
</feature>
<dbReference type="GO" id="GO:0004222">
    <property type="term" value="F:metalloendopeptidase activity"/>
    <property type="evidence" value="ECO:0007669"/>
    <property type="project" value="TreeGrafter"/>
</dbReference>
<evidence type="ECO:0000313" key="6">
    <source>
        <dbReference type="EMBL" id="CAB4908800.1"/>
    </source>
</evidence>
<reference evidence="3" key="1">
    <citation type="submission" date="2020-05" db="EMBL/GenBank/DDBJ databases">
        <authorList>
            <person name="Chiriac C."/>
            <person name="Salcher M."/>
            <person name="Ghai R."/>
            <person name="Kavagutti S V."/>
        </authorList>
    </citation>
    <scope>NUCLEOTIDE SEQUENCE</scope>
</reference>
<evidence type="ECO:0000313" key="3">
    <source>
        <dbReference type="EMBL" id="CAB4364775.1"/>
    </source>
</evidence>
<proteinExistence type="predicted"/>
<dbReference type="PANTHER" id="PTHR21666">
    <property type="entry name" value="PEPTIDASE-RELATED"/>
    <property type="match status" value="1"/>
</dbReference>
<dbReference type="InterPro" id="IPR050570">
    <property type="entry name" value="Cell_wall_metabolism_enzyme"/>
</dbReference>
<feature type="coiled-coil region" evidence="1">
    <location>
        <begin position="42"/>
        <end position="104"/>
    </location>
</feature>
<dbReference type="EMBL" id="CAFBOL010000017">
    <property type="protein sequence ID" value="CAB4983495.1"/>
    <property type="molecule type" value="Genomic_DNA"/>
</dbReference>
<accession>A0A6J6A994</accession>
<organism evidence="3">
    <name type="scientific">freshwater metagenome</name>
    <dbReference type="NCBI Taxonomy" id="449393"/>
    <lineage>
        <taxon>unclassified sequences</taxon>
        <taxon>metagenomes</taxon>
        <taxon>ecological metagenomes</taxon>
    </lineage>
</organism>
<dbReference type="AlphaFoldDB" id="A0A6J6A994"/>
<dbReference type="EMBL" id="CAEZYF010000033">
    <property type="protein sequence ID" value="CAB4746354.1"/>
    <property type="molecule type" value="Genomic_DNA"/>
</dbReference>
<dbReference type="PANTHER" id="PTHR21666:SF270">
    <property type="entry name" value="MUREIN HYDROLASE ACTIVATOR ENVC"/>
    <property type="match status" value="1"/>
</dbReference>
<dbReference type="CDD" id="cd12797">
    <property type="entry name" value="M23_peptidase"/>
    <property type="match status" value="1"/>
</dbReference>
<dbReference type="EMBL" id="CAFBMT010000001">
    <property type="protein sequence ID" value="CAB4908800.1"/>
    <property type="molecule type" value="Genomic_DNA"/>
</dbReference>
<evidence type="ECO:0000313" key="4">
    <source>
        <dbReference type="EMBL" id="CAB4746354.1"/>
    </source>
</evidence>
<sequence length="397" mass="43028">MKLQQLVPSLLMRRFALVALLAVCTASPAIPARVTHADESSAQKAAREIADARDQADAAAQAYFDAQDQLGELTVEQQQLSAAVADLQSQVSSLQLRVQEVAINRFTRSNASGSLILSGFDTPEEQMQMQALSQVITDTSDTQFDEYDSLNRDMQAKQNQLLRSQKKTEQQKLNMAALRDKSLAQVQHLKKVEAQRLKDQAVRNALEAEQKRRSQKAAANSAITVSQTVNGKEVVGSVVAAPSKRGTGAGGVTAPVIRPTSSGVDWSRTSWVCPTGRANVGFGRSFRPFSFVAFWHLGIDMIGHEGTPLLAVVDGVAQARSNTLGGLTIFLDGDDGVFYYYAHLEAYGSLGRVRKGDVLGYMGMTGHAGTYHLHFEIHPGGVMQPPIDPYETLAAHC</sequence>
<keyword evidence="1" id="KW-0175">Coiled coil</keyword>
<evidence type="ECO:0000313" key="5">
    <source>
        <dbReference type="EMBL" id="CAB4848075.1"/>
    </source>
</evidence>
<evidence type="ECO:0000256" key="1">
    <source>
        <dbReference type="SAM" id="Coils"/>
    </source>
</evidence>
<dbReference type="EMBL" id="CAESGF010000018">
    <property type="protein sequence ID" value="CAB4364775.1"/>
    <property type="molecule type" value="Genomic_DNA"/>
</dbReference>
<protein>
    <submittedName>
        <fullName evidence="3">Unannotated protein</fullName>
    </submittedName>
</protein>
<dbReference type="SUPFAM" id="SSF51261">
    <property type="entry name" value="Duplicated hybrid motif"/>
    <property type="match status" value="1"/>
</dbReference>
<dbReference type="Pfam" id="PF01551">
    <property type="entry name" value="Peptidase_M23"/>
    <property type="match status" value="1"/>
</dbReference>
<evidence type="ECO:0000259" key="2">
    <source>
        <dbReference type="Pfam" id="PF01551"/>
    </source>
</evidence>
<feature type="coiled-coil region" evidence="1">
    <location>
        <begin position="147"/>
        <end position="211"/>
    </location>
</feature>
<gene>
    <name evidence="4" type="ORF">UFOPK2656_03255</name>
    <name evidence="5" type="ORF">UFOPK3267_00620</name>
    <name evidence="6" type="ORF">UFOPK3651_00007</name>
    <name evidence="7" type="ORF">UFOPK3931_00957</name>
    <name evidence="3" type="ORF">UFOPK4189_02535</name>
</gene>
<name>A0A6J6A994_9ZZZZ</name>
<dbReference type="Gene3D" id="2.70.70.10">
    <property type="entry name" value="Glucose Permease (Domain IIA)"/>
    <property type="match status" value="1"/>
</dbReference>
<dbReference type="EMBL" id="CAFBIY010000023">
    <property type="protein sequence ID" value="CAB4848075.1"/>
    <property type="molecule type" value="Genomic_DNA"/>
</dbReference>
<evidence type="ECO:0000313" key="7">
    <source>
        <dbReference type="EMBL" id="CAB4983495.1"/>
    </source>
</evidence>